<feature type="domain" description="Protein kinase" evidence="11">
    <location>
        <begin position="245"/>
        <end position="564"/>
    </location>
</feature>
<keyword evidence="6" id="KW-0418">Kinase</keyword>
<comment type="similarity">
    <text evidence="8">Belongs to the protein kinase superfamily. Ser/Thr protein kinase family. GCN2 subfamily.</text>
</comment>
<evidence type="ECO:0000256" key="2">
    <source>
        <dbReference type="ARBA" id="ARBA00022527"/>
    </source>
</evidence>
<keyword evidence="5" id="KW-0547">Nucleotide-binding</keyword>
<evidence type="ECO:0000313" key="14">
    <source>
        <dbReference type="Proteomes" id="UP000242638"/>
    </source>
</evidence>
<evidence type="ECO:0000256" key="7">
    <source>
        <dbReference type="ARBA" id="ARBA00022840"/>
    </source>
</evidence>
<accession>A0A3P9NQ52</accession>
<proteinExistence type="inferred from homology"/>
<name>A0A3P9NQ52_POERE</name>
<evidence type="ECO:0000256" key="3">
    <source>
        <dbReference type="ARBA" id="ARBA00022553"/>
    </source>
</evidence>
<dbReference type="CDD" id="cd20314">
    <property type="entry name" value="DSRM_EIF2AK2"/>
    <property type="match status" value="1"/>
</dbReference>
<evidence type="ECO:0000259" key="12">
    <source>
        <dbReference type="PROSITE" id="PS50137"/>
    </source>
</evidence>
<dbReference type="InterPro" id="IPR000719">
    <property type="entry name" value="Prot_kinase_dom"/>
</dbReference>
<dbReference type="GeneTree" id="ENSGT00940000163863"/>
<dbReference type="SUPFAM" id="SSF54768">
    <property type="entry name" value="dsRNA-binding domain-like"/>
    <property type="match status" value="3"/>
</dbReference>
<feature type="domain" description="DRBM" evidence="12">
    <location>
        <begin position="175"/>
        <end position="243"/>
    </location>
</feature>
<dbReference type="Proteomes" id="UP000242638">
    <property type="component" value="Unassembled WGS sequence"/>
</dbReference>
<evidence type="ECO:0000256" key="4">
    <source>
        <dbReference type="ARBA" id="ARBA00022679"/>
    </source>
</evidence>
<dbReference type="InterPro" id="IPR050339">
    <property type="entry name" value="CC_SR_Kinase"/>
</dbReference>
<evidence type="ECO:0000256" key="8">
    <source>
        <dbReference type="ARBA" id="ARBA00037982"/>
    </source>
</evidence>
<dbReference type="SMART" id="SM00220">
    <property type="entry name" value="S_TKc"/>
    <property type="match status" value="1"/>
</dbReference>
<dbReference type="InterPro" id="IPR014720">
    <property type="entry name" value="dsRBD_dom"/>
</dbReference>
<dbReference type="Gene3D" id="1.10.510.10">
    <property type="entry name" value="Transferase(Phosphotransferase) domain 1"/>
    <property type="match status" value="1"/>
</dbReference>
<keyword evidence="4" id="KW-0808">Transferase</keyword>
<reference evidence="13" key="2">
    <citation type="submission" date="2025-08" db="UniProtKB">
        <authorList>
            <consortium name="Ensembl"/>
        </authorList>
    </citation>
    <scope>IDENTIFICATION</scope>
    <source>
        <strain evidence="13">Guanapo</strain>
    </source>
</reference>
<dbReference type="Pfam" id="PF00035">
    <property type="entry name" value="dsrm"/>
    <property type="match status" value="2"/>
</dbReference>
<evidence type="ECO:0000313" key="13">
    <source>
        <dbReference type="Ensembl" id="ENSPREP00000011628.1"/>
    </source>
</evidence>
<keyword evidence="14" id="KW-1185">Reference proteome</keyword>
<reference evidence="14" key="1">
    <citation type="submission" date="2013-11" db="EMBL/GenBank/DDBJ databases">
        <title>The genomic landscape of the Guanapo guppy.</title>
        <authorList>
            <person name="Kuenstner A."/>
            <person name="Dreyer C."/>
        </authorList>
    </citation>
    <scope>NUCLEOTIDE SEQUENCE</scope>
    <source>
        <strain evidence="14">Guanapo</strain>
    </source>
</reference>
<dbReference type="CDD" id="cd19903">
    <property type="entry name" value="DSRM_EIF2AK2_rpt1"/>
    <property type="match status" value="1"/>
</dbReference>
<dbReference type="GO" id="GO:0003725">
    <property type="term" value="F:double-stranded RNA binding"/>
    <property type="evidence" value="ECO:0007669"/>
    <property type="project" value="InterPro"/>
</dbReference>
<dbReference type="GO" id="GO:0005737">
    <property type="term" value="C:cytoplasm"/>
    <property type="evidence" value="ECO:0007669"/>
    <property type="project" value="TreeGrafter"/>
</dbReference>
<dbReference type="GO" id="GO:0005524">
    <property type="term" value="F:ATP binding"/>
    <property type="evidence" value="ECO:0007669"/>
    <property type="project" value="UniProtKB-KW"/>
</dbReference>
<feature type="domain" description="DRBM" evidence="12">
    <location>
        <begin position="8"/>
        <end position="72"/>
    </location>
</feature>
<feature type="domain" description="DRBM" evidence="12">
    <location>
        <begin position="119"/>
        <end position="153"/>
    </location>
</feature>
<dbReference type="PANTHER" id="PTHR11042:SF166">
    <property type="entry name" value="EUKARYOTIC TRANSLATION INITIATION FACTOR 2-ALPHA KINASE 3"/>
    <property type="match status" value="1"/>
</dbReference>
<dbReference type="FunFam" id="1.10.510.10:FF:000251">
    <property type="entry name" value="eukaryotic translation initiation factor 2-alpha kinase 3"/>
    <property type="match status" value="1"/>
</dbReference>
<evidence type="ECO:0000256" key="9">
    <source>
        <dbReference type="PROSITE-ProRule" id="PRU00266"/>
    </source>
</evidence>
<sequence>MAFSDTGNAISNLYMYGQMHGLKVDYKDLDSEGPDHNKQFLVDGKPYPIGMGKNKQDAKLNAAENAIRCLRGDQQDTAEYSAETSSPARQNDINYICWLNQYGQIKRVTVKPEETASWCKFVVGDTEYPEVSGKSKREAKEEAAKLVYEIINSGQSPETKSLSINSEDNNSTEPRFSAIIHNYCQRKKLSLEFMLVKRSGPPHNPRFSFKLKIDTREYPEAEGKNIPEAKHNAAKLAWSALQEQSDYDSKVGNVQISLVLSSDRQQIKMFFTLPLHCRCLLDQPNLKMEQQDHHNQIMNEQSLSYFSSKWYILMATRSLSGPLGSSGTICREGKALREVTVLSELQHENIVRYYNCWMEDSKVQQEKYLFIKMELCKSATLKQWIGERNEEDLPHSQRGADSLPIALQIVSGVEYIHSNNFIHRDLKPLNIMFGKNGKVKIGDFGLVTIDRREILIDRTEGPGTKIYMAPEQVSKVIYDRKVDMFSLGLIFFELLWKISTGHERAKIWENARNNKLPKEFSHNFPFESRIIKSLLSENPDDRPEASQVKEQLERTNQHLDQHSV</sequence>
<evidence type="ECO:0000256" key="5">
    <source>
        <dbReference type="ARBA" id="ARBA00022741"/>
    </source>
</evidence>
<keyword evidence="7" id="KW-0067">ATP-binding</keyword>
<keyword evidence="9" id="KW-0694">RNA-binding</keyword>
<evidence type="ECO:0000256" key="1">
    <source>
        <dbReference type="ARBA" id="ARBA00012513"/>
    </source>
</evidence>
<dbReference type="SUPFAM" id="SSF56112">
    <property type="entry name" value="Protein kinase-like (PK-like)"/>
    <property type="match status" value="1"/>
</dbReference>
<dbReference type="SMART" id="SM00358">
    <property type="entry name" value="DSRM"/>
    <property type="match status" value="3"/>
</dbReference>
<keyword evidence="2" id="KW-0723">Serine/threonine-protein kinase</keyword>
<dbReference type="GO" id="GO:0005634">
    <property type="term" value="C:nucleus"/>
    <property type="evidence" value="ECO:0007669"/>
    <property type="project" value="TreeGrafter"/>
</dbReference>
<evidence type="ECO:0000256" key="6">
    <source>
        <dbReference type="ARBA" id="ARBA00022777"/>
    </source>
</evidence>
<dbReference type="GO" id="GO:0004694">
    <property type="term" value="F:eukaryotic translation initiation factor 2alpha kinase activity"/>
    <property type="evidence" value="ECO:0007669"/>
    <property type="project" value="TreeGrafter"/>
</dbReference>
<evidence type="ECO:0000259" key="11">
    <source>
        <dbReference type="PROSITE" id="PS50011"/>
    </source>
</evidence>
<organism evidence="13 14">
    <name type="scientific">Poecilia reticulata</name>
    <name type="common">Guppy</name>
    <name type="synonym">Acanthophacelus reticulatus</name>
    <dbReference type="NCBI Taxonomy" id="8081"/>
    <lineage>
        <taxon>Eukaryota</taxon>
        <taxon>Metazoa</taxon>
        <taxon>Chordata</taxon>
        <taxon>Craniata</taxon>
        <taxon>Vertebrata</taxon>
        <taxon>Euteleostomi</taxon>
        <taxon>Actinopterygii</taxon>
        <taxon>Neopterygii</taxon>
        <taxon>Teleostei</taxon>
        <taxon>Neoteleostei</taxon>
        <taxon>Acanthomorphata</taxon>
        <taxon>Ovalentaria</taxon>
        <taxon>Atherinomorphae</taxon>
        <taxon>Cyprinodontiformes</taxon>
        <taxon>Poeciliidae</taxon>
        <taxon>Poeciliinae</taxon>
        <taxon>Poecilia</taxon>
    </lineage>
</organism>
<dbReference type="Gene3D" id="3.30.160.20">
    <property type="match status" value="3"/>
</dbReference>
<reference evidence="13" key="3">
    <citation type="submission" date="2025-09" db="UniProtKB">
        <authorList>
            <consortium name="Ensembl"/>
        </authorList>
    </citation>
    <scope>IDENTIFICATION</scope>
    <source>
        <strain evidence="13">Guanapo</strain>
    </source>
</reference>
<feature type="region of interest" description="Disordered" evidence="10">
    <location>
        <begin position="537"/>
        <end position="564"/>
    </location>
</feature>
<dbReference type="PROSITE" id="PS50137">
    <property type="entry name" value="DS_RBD"/>
    <property type="match status" value="3"/>
</dbReference>
<dbReference type="PROSITE" id="PS50011">
    <property type="entry name" value="PROTEIN_KINASE_DOM"/>
    <property type="match status" value="1"/>
</dbReference>
<dbReference type="Ensembl" id="ENSPRET00000011758.1">
    <property type="protein sequence ID" value="ENSPREP00000011628.1"/>
    <property type="gene ID" value="ENSPREG00000007905.1"/>
</dbReference>
<dbReference type="PROSITE" id="PS00108">
    <property type="entry name" value="PROTEIN_KINASE_ST"/>
    <property type="match status" value="1"/>
</dbReference>
<dbReference type="EC" id="2.7.11.1" evidence="1"/>
<dbReference type="InterPro" id="IPR008271">
    <property type="entry name" value="Ser/Thr_kinase_AS"/>
</dbReference>
<dbReference type="Pfam" id="PF00069">
    <property type="entry name" value="Pkinase"/>
    <property type="match status" value="1"/>
</dbReference>
<dbReference type="AlphaFoldDB" id="A0A3P9NQ52"/>
<keyword evidence="3" id="KW-0597">Phosphoprotein</keyword>
<dbReference type="Bgee" id="ENSPREG00000007905">
    <property type="expression patterns" value="Expressed in caudal fin and 1 other cell type or tissue"/>
</dbReference>
<dbReference type="InterPro" id="IPR044452">
    <property type="entry name" value="EIF2AK2_DSRM_1"/>
</dbReference>
<feature type="compositionally biased region" description="Basic and acidic residues" evidence="10">
    <location>
        <begin position="550"/>
        <end position="564"/>
    </location>
</feature>
<dbReference type="STRING" id="8081.ENSPREP00000011628"/>
<protein>
    <recommendedName>
        <fullName evidence="1">non-specific serine/threonine protein kinase</fullName>
        <ecNumber evidence="1">2.7.11.1</ecNumber>
    </recommendedName>
</protein>
<dbReference type="OMA" id="WCKFVVG"/>
<evidence type="ECO:0000256" key="10">
    <source>
        <dbReference type="SAM" id="MobiDB-lite"/>
    </source>
</evidence>
<dbReference type="PANTHER" id="PTHR11042">
    <property type="entry name" value="EUKARYOTIC TRANSLATION INITIATION FACTOR 2-ALPHA KINASE EIF2-ALPHA KINASE -RELATED"/>
    <property type="match status" value="1"/>
</dbReference>
<dbReference type="Gene3D" id="3.30.200.20">
    <property type="entry name" value="Phosphorylase Kinase, domain 1"/>
    <property type="match status" value="1"/>
</dbReference>
<dbReference type="InterPro" id="IPR011009">
    <property type="entry name" value="Kinase-like_dom_sf"/>
</dbReference>